<keyword evidence="1" id="KW-0808">Transferase</keyword>
<dbReference type="GO" id="GO:0000045">
    <property type="term" value="P:autophagosome assembly"/>
    <property type="evidence" value="ECO:0007669"/>
    <property type="project" value="TreeGrafter"/>
</dbReference>
<dbReference type="GO" id="GO:0004674">
    <property type="term" value="F:protein serine/threonine kinase activity"/>
    <property type="evidence" value="ECO:0007669"/>
    <property type="project" value="UniProtKB-KW"/>
</dbReference>
<dbReference type="GO" id="GO:0010506">
    <property type="term" value="P:regulation of autophagy"/>
    <property type="evidence" value="ECO:0007669"/>
    <property type="project" value="InterPro"/>
</dbReference>
<feature type="domain" description="Protein kinase" evidence="7">
    <location>
        <begin position="8"/>
        <end position="278"/>
    </location>
</feature>
<gene>
    <name evidence="8" type="ORF">PSON_ATCC_30995.1.T0070281</name>
</gene>
<comment type="similarity">
    <text evidence="6">Belongs to the protein kinase superfamily.</text>
</comment>
<comment type="caution">
    <text evidence="8">The sequence shown here is derived from an EMBL/GenBank/DDBJ whole genome shotgun (WGS) entry which is preliminary data.</text>
</comment>
<accession>A0A8S1KDI9</accession>
<evidence type="ECO:0000259" key="7">
    <source>
        <dbReference type="PROSITE" id="PS50011"/>
    </source>
</evidence>
<evidence type="ECO:0000313" key="9">
    <source>
        <dbReference type="Proteomes" id="UP000692954"/>
    </source>
</evidence>
<dbReference type="GO" id="GO:0005776">
    <property type="term" value="C:autophagosome"/>
    <property type="evidence" value="ECO:0007669"/>
    <property type="project" value="TreeGrafter"/>
</dbReference>
<dbReference type="SMART" id="SM00220">
    <property type="entry name" value="S_TKc"/>
    <property type="match status" value="1"/>
</dbReference>
<dbReference type="InterPro" id="IPR008271">
    <property type="entry name" value="Ser/Thr_kinase_AS"/>
</dbReference>
<reference evidence="8" key="1">
    <citation type="submission" date="2021-01" db="EMBL/GenBank/DDBJ databases">
        <authorList>
            <consortium name="Genoscope - CEA"/>
            <person name="William W."/>
        </authorList>
    </citation>
    <scope>NUCLEOTIDE SEQUENCE</scope>
</reference>
<dbReference type="EMBL" id="CAJJDN010000007">
    <property type="protein sequence ID" value="CAD8053319.1"/>
    <property type="molecule type" value="Genomic_DNA"/>
</dbReference>
<protein>
    <recommendedName>
        <fullName evidence="7">Protein kinase domain-containing protein</fullName>
    </recommendedName>
</protein>
<evidence type="ECO:0000256" key="6">
    <source>
        <dbReference type="RuleBase" id="RU000304"/>
    </source>
</evidence>
<evidence type="ECO:0000313" key="8">
    <source>
        <dbReference type="EMBL" id="CAD8053319.1"/>
    </source>
</evidence>
<keyword evidence="3" id="KW-0418">Kinase</keyword>
<dbReference type="Pfam" id="PF00069">
    <property type="entry name" value="Pkinase"/>
    <property type="match status" value="1"/>
</dbReference>
<name>A0A8S1KDI9_9CILI</name>
<dbReference type="GO" id="GO:0016020">
    <property type="term" value="C:membrane"/>
    <property type="evidence" value="ECO:0007669"/>
    <property type="project" value="TreeGrafter"/>
</dbReference>
<dbReference type="PANTHER" id="PTHR24348:SF22">
    <property type="entry name" value="NON-SPECIFIC SERINE_THREONINE PROTEIN KINASE"/>
    <property type="match status" value="1"/>
</dbReference>
<keyword evidence="9" id="KW-1185">Reference proteome</keyword>
<evidence type="ECO:0000256" key="3">
    <source>
        <dbReference type="ARBA" id="ARBA00022777"/>
    </source>
</evidence>
<dbReference type="AlphaFoldDB" id="A0A8S1KDI9"/>
<evidence type="ECO:0000256" key="4">
    <source>
        <dbReference type="ARBA" id="ARBA00022840"/>
    </source>
</evidence>
<dbReference type="OrthoDB" id="7869584at2759"/>
<keyword evidence="4 5" id="KW-0067">ATP-binding</keyword>
<dbReference type="Proteomes" id="UP000692954">
    <property type="component" value="Unassembled WGS sequence"/>
</dbReference>
<sequence>MQKQIKNYTIQQQIGRGANGVVYLAIKDEDKCEYAFKLLEDEISEKEQEIMEQISKYELNNIVRTYEKFNYQGDFIDYSCIIMDYCNNGDLASFLKQQRKNLKIDQIKDMIFQIAFGIWELQQFNIIHRDLKPQNILIHIEKNQHLVKICDLGLSKISKKNVMHTINIGTPCYMAPELIQSNESKNYDTSVDIWAFGVIIFDFFSEIQLFYGLKIKNIFEQILNPQIQEKLNLNIKDDNIKKICEKCLNINPLERPKIEQILVSLDSKKFKEKKQKFLNQKQNFGEISMESQVGQMETNHKQTLENPLESQNSQQIDEFTQEQNPKQKSQQIEIKPDNVNQQDQSFHIIQQNQIQNHHEQLLDLSNLSSHHKYIDILIQKKVRILTRIKDKQFANKLIQMFNQQKGQDEIFQELKNKADQLITNSNDCF</sequence>
<organism evidence="8 9">
    <name type="scientific">Paramecium sonneborni</name>
    <dbReference type="NCBI Taxonomy" id="65129"/>
    <lineage>
        <taxon>Eukaryota</taxon>
        <taxon>Sar</taxon>
        <taxon>Alveolata</taxon>
        <taxon>Ciliophora</taxon>
        <taxon>Intramacronucleata</taxon>
        <taxon>Oligohymenophorea</taxon>
        <taxon>Peniculida</taxon>
        <taxon>Parameciidae</taxon>
        <taxon>Paramecium</taxon>
    </lineage>
</organism>
<dbReference type="GO" id="GO:0005524">
    <property type="term" value="F:ATP binding"/>
    <property type="evidence" value="ECO:0007669"/>
    <property type="project" value="UniProtKB-UniRule"/>
</dbReference>
<dbReference type="PROSITE" id="PS00108">
    <property type="entry name" value="PROTEIN_KINASE_ST"/>
    <property type="match status" value="1"/>
</dbReference>
<evidence type="ECO:0000256" key="2">
    <source>
        <dbReference type="ARBA" id="ARBA00022741"/>
    </source>
</evidence>
<dbReference type="GO" id="GO:0000407">
    <property type="term" value="C:phagophore assembly site"/>
    <property type="evidence" value="ECO:0007669"/>
    <property type="project" value="TreeGrafter"/>
</dbReference>
<dbReference type="InterPro" id="IPR000719">
    <property type="entry name" value="Prot_kinase_dom"/>
</dbReference>
<evidence type="ECO:0000256" key="1">
    <source>
        <dbReference type="ARBA" id="ARBA00022679"/>
    </source>
</evidence>
<proteinExistence type="inferred from homology"/>
<dbReference type="GO" id="GO:0005829">
    <property type="term" value="C:cytosol"/>
    <property type="evidence" value="ECO:0007669"/>
    <property type="project" value="TreeGrafter"/>
</dbReference>
<dbReference type="PROSITE" id="PS50011">
    <property type="entry name" value="PROTEIN_KINASE_DOM"/>
    <property type="match status" value="1"/>
</dbReference>
<dbReference type="PROSITE" id="PS00107">
    <property type="entry name" value="PROTEIN_KINASE_ATP"/>
    <property type="match status" value="1"/>
</dbReference>
<keyword evidence="6" id="KW-0723">Serine/threonine-protein kinase</keyword>
<dbReference type="PANTHER" id="PTHR24348">
    <property type="entry name" value="SERINE/THREONINE-PROTEIN KINASE UNC-51-RELATED"/>
    <property type="match status" value="1"/>
</dbReference>
<keyword evidence="2 5" id="KW-0547">Nucleotide-binding</keyword>
<dbReference type="InterPro" id="IPR017441">
    <property type="entry name" value="Protein_kinase_ATP_BS"/>
</dbReference>
<evidence type="ECO:0000256" key="5">
    <source>
        <dbReference type="PROSITE-ProRule" id="PRU10141"/>
    </source>
</evidence>
<dbReference type="InterPro" id="IPR045269">
    <property type="entry name" value="Atg1-like"/>
</dbReference>
<feature type="binding site" evidence="5">
    <location>
        <position position="37"/>
    </location>
    <ligand>
        <name>ATP</name>
        <dbReference type="ChEBI" id="CHEBI:30616"/>
    </ligand>
</feature>